<dbReference type="Gene3D" id="3.40.50.720">
    <property type="entry name" value="NAD(P)-binding Rossmann-like Domain"/>
    <property type="match status" value="1"/>
</dbReference>
<proteinExistence type="predicted"/>
<protein>
    <recommendedName>
        <fullName evidence="1">2,4-diaminopentanoate dehydrogenase C-terminal domain-containing protein</fullName>
    </recommendedName>
</protein>
<dbReference type="InterPro" id="IPR036291">
    <property type="entry name" value="NAD(P)-bd_dom_sf"/>
</dbReference>
<organism evidence="2 3">
    <name type="scientific">Mycobacterium bohemicum DSM 44277</name>
    <dbReference type="NCBI Taxonomy" id="1236609"/>
    <lineage>
        <taxon>Bacteria</taxon>
        <taxon>Bacillati</taxon>
        <taxon>Actinomycetota</taxon>
        <taxon>Actinomycetes</taxon>
        <taxon>Mycobacteriales</taxon>
        <taxon>Mycobacteriaceae</taxon>
        <taxon>Mycobacterium</taxon>
    </lineage>
</organism>
<name>A0A0U0W4N2_MYCBE</name>
<dbReference type="Pfam" id="PF19328">
    <property type="entry name" value="DAP_DH_C"/>
    <property type="match status" value="1"/>
</dbReference>
<dbReference type="OrthoDB" id="4759936at2"/>
<dbReference type="RefSeq" id="WP_085181042.1">
    <property type="nucleotide sequence ID" value="NZ_CSTD01000001.1"/>
</dbReference>
<sequence length="351" mass="38228">MKTYRVVQWSTGTVGRRSLQAVIDHPELDLVGLYAHGEKKIGKDAGELVDRPATGVTASNDVDALIGLAPDCVIYEPNVLDFELACRFLDAGINVVTTGDFVTGSHRRTERDALEAACRRGRTTFLGTGSEPGFINVLAGFLTGSCRRVHSVRLIETFDATTYPVPQAWRAMGFGRPIGTRSEPIDSGPSALGLGYFETLDLVAGMMALELEATEGYVEHAAATRDIDLGWMRFPEGTVAGQRRVYRGLAHGRVVVELETCWTMSRDALDPQWGEPERFRIEIEGEPRVEATLNFTMPRTSGLSQEPDATSMLTVLTAMAAVHAVPFVCDADPGVMRPSDLPIYGARHCVV</sequence>
<dbReference type="CDD" id="cd24146">
    <property type="entry name" value="nat-AmDH_N_like"/>
    <property type="match status" value="1"/>
</dbReference>
<evidence type="ECO:0000313" key="2">
    <source>
        <dbReference type="EMBL" id="CPR05262.1"/>
    </source>
</evidence>
<feature type="domain" description="2,4-diaminopentanoate dehydrogenase C-terminal" evidence="1">
    <location>
        <begin position="139"/>
        <end position="345"/>
    </location>
</feature>
<gene>
    <name evidence="2" type="ORF">BN971_00549</name>
</gene>
<reference evidence="2 3" key="1">
    <citation type="submission" date="2015-03" db="EMBL/GenBank/DDBJ databases">
        <authorList>
            <person name="Murphy D."/>
        </authorList>
    </citation>
    <scope>NUCLEOTIDE SEQUENCE [LARGE SCALE GENOMIC DNA]</scope>
    <source>
        <strain evidence="2 3">DSM 44277</strain>
    </source>
</reference>
<dbReference type="AlphaFoldDB" id="A0A0U0W4N2"/>
<evidence type="ECO:0000313" key="3">
    <source>
        <dbReference type="Proteomes" id="UP000198875"/>
    </source>
</evidence>
<dbReference type="Proteomes" id="UP000198875">
    <property type="component" value="Unassembled WGS sequence"/>
</dbReference>
<evidence type="ECO:0000259" key="1">
    <source>
        <dbReference type="Pfam" id="PF19328"/>
    </source>
</evidence>
<dbReference type="EMBL" id="CSTD01000001">
    <property type="protein sequence ID" value="CPR05262.1"/>
    <property type="molecule type" value="Genomic_DNA"/>
</dbReference>
<accession>A0A0U0W4N2</accession>
<dbReference type="SUPFAM" id="SSF51735">
    <property type="entry name" value="NAD(P)-binding Rossmann-fold domains"/>
    <property type="match status" value="1"/>
</dbReference>
<dbReference type="InterPro" id="IPR045760">
    <property type="entry name" value="DAP_DH_C"/>
</dbReference>